<protein>
    <submittedName>
        <fullName evidence="1">Uncharacterized protein</fullName>
    </submittedName>
</protein>
<dbReference type="EMBL" id="JASVWF010000007">
    <property type="protein sequence ID" value="MDL5159454.1"/>
    <property type="molecule type" value="Genomic_DNA"/>
</dbReference>
<comment type="caution">
    <text evidence="1">The sequence shown here is derived from an EMBL/GenBank/DDBJ whole genome shotgun (WGS) entry which is preliminary data.</text>
</comment>
<organism evidence="1 2">
    <name type="scientific">Actinomycetospora termitidis</name>
    <dbReference type="NCBI Taxonomy" id="3053470"/>
    <lineage>
        <taxon>Bacteria</taxon>
        <taxon>Bacillati</taxon>
        <taxon>Actinomycetota</taxon>
        <taxon>Actinomycetes</taxon>
        <taxon>Pseudonocardiales</taxon>
        <taxon>Pseudonocardiaceae</taxon>
        <taxon>Actinomycetospora</taxon>
    </lineage>
</organism>
<sequence length="60" mass="6754">MPSNEEPRPFDVGIAVRRSLADQANRDRAVLDAPDATRDELRTQLEQSQQTVDALSYPSR</sequence>
<evidence type="ECO:0000313" key="2">
    <source>
        <dbReference type="Proteomes" id="UP001231924"/>
    </source>
</evidence>
<name>A0ABT7MFL4_9PSEU</name>
<dbReference type="Proteomes" id="UP001231924">
    <property type="component" value="Unassembled WGS sequence"/>
</dbReference>
<dbReference type="RefSeq" id="WP_286056049.1">
    <property type="nucleotide sequence ID" value="NZ_JASVWF010000007.1"/>
</dbReference>
<gene>
    <name evidence="1" type="ORF">QRT03_26035</name>
</gene>
<evidence type="ECO:0000313" key="1">
    <source>
        <dbReference type="EMBL" id="MDL5159454.1"/>
    </source>
</evidence>
<proteinExistence type="predicted"/>
<accession>A0ABT7MFL4</accession>
<reference evidence="1 2" key="1">
    <citation type="submission" date="2023-06" db="EMBL/GenBank/DDBJ databases">
        <title>Actinomycetospora Odt1-22.</title>
        <authorList>
            <person name="Supong K."/>
        </authorList>
    </citation>
    <scope>NUCLEOTIDE SEQUENCE [LARGE SCALE GENOMIC DNA]</scope>
    <source>
        <strain evidence="1 2">Odt1-22</strain>
    </source>
</reference>
<keyword evidence="2" id="KW-1185">Reference proteome</keyword>